<comment type="caution">
    <text evidence="1">The sequence shown here is derived from an EMBL/GenBank/DDBJ whole genome shotgun (WGS) entry which is preliminary data.</text>
</comment>
<organism evidence="1 2">
    <name type="scientific">Takifugu bimaculatus</name>
    <dbReference type="NCBI Taxonomy" id="433685"/>
    <lineage>
        <taxon>Eukaryota</taxon>
        <taxon>Metazoa</taxon>
        <taxon>Chordata</taxon>
        <taxon>Craniata</taxon>
        <taxon>Vertebrata</taxon>
        <taxon>Euteleostomi</taxon>
        <taxon>Actinopterygii</taxon>
        <taxon>Neopterygii</taxon>
        <taxon>Teleostei</taxon>
        <taxon>Neoteleostei</taxon>
        <taxon>Acanthomorphata</taxon>
        <taxon>Eupercaria</taxon>
        <taxon>Tetraodontiformes</taxon>
        <taxon>Tetradontoidea</taxon>
        <taxon>Tetraodontidae</taxon>
        <taxon>Takifugu</taxon>
    </lineage>
</organism>
<reference evidence="1 2" key="1">
    <citation type="submission" date="2019-04" db="EMBL/GenBank/DDBJ databases">
        <title>The sequence and de novo assembly of Takifugu bimaculatus genome using PacBio and Hi-C technologies.</title>
        <authorList>
            <person name="Xu P."/>
            <person name="Liu B."/>
            <person name="Zhou Z."/>
        </authorList>
    </citation>
    <scope>NUCLEOTIDE SEQUENCE [LARGE SCALE GENOMIC DNA]</scope>
    <source>
        <strain evidence="1">TB-2018</strain>
        <tissue evidence="1">Muscle</tissue>
    </source>
</reference>
<name>A0A4Z2B1I6_9TELE</name>
<gene>
    <name evidence="1" type="ORF">fugu_008106</name>
</gene>
<dbReference type="Proteomes" id="UP000516260">
    <property type="component" value="Chromosome 8"/>
</dbReference>
<protein>
    <submittedName>
        <fullName evidence="1">Uncharacterized protein</fullName>
    </submittedName>
</protein>
<accession>A0A4Z2B1I6</accession>
<keyword evidence="2" id="KW-1185">Reference proteome</keyword>
<evidence type="ECO:0000313" key="1">
    <source>
        <dbReference type="EMBL" id="TNM85835.1"/>
    </source>
</evidence>
<dbReference type="AlphaFoldDB" id="A0A4Z2B1I6"/>
<dbReference type="EMBL" id="SWLE01000021">
    <property type="protein sequence ID" value="TNM85835.1"/>
    <property type="molecule type" value="Genomic_DNA"/>
</dbReference>
<proteinExistence type="predicted"/>
<sequence length="146" mass="16134">MLNLPRSTVVSVLLRWKREGSTVALPRSGRPHKLAEEGRQVLQGKAMESGRALPAEFQTASGAKMDITPVERGNRLSCTMASPSVFGCPLCPRFSTKSRSVIQRHLLNHGAKAVHYNGSFLSRFRTETLWGQASPRPTRLIRLPGQ</sequence>
<evidence type="ECO:0000313" key="2">
    <source>
        <dbReference type="Proteomes" id="UP000516260"/>
    </source>
</evidence>